<dbReference type="SUPFAM" id="SSF56731">
    <property type="entry name" value="DNA primase core"/>
    <property type="match status" value="1"/>
</dbReference>
<dbReference type="GO" id="GO:0000428">
    <property type="term" value="C:DNA-directed RNA polymerase complex"/>
    <property type="evidence" value="ECO:0007669"/>
    <property type="project" value="UniProtKB-KW"/>
</dbReference>
<dbReference type="SMART" id="SM00240">
    <property type="entry name" value="FHA"/>
    <property type="match status" value="1"/>
</dbReference>
<dbReference type="SUPFAM" id="SSF49879">
    <property type="entry name" value="SMAD/FHA domain"/>
    <property type="match status" value="1"/>
</dbReference>
<proteinExistence type="predicted"/>
<dbReference type="Pfam" id="PF08275">
    <property type="entry name" value="DNAG_N"/>
    <property type="match status" value="1"/>
</dbReference>
<comment type="cofactor">
    <cofactor evidence="1">
        <name>Zn(2+)</name>
        <dbReference type="ChEBI" id="CHEBI:29105"/>
    </cofactor>
</comment>
<keyword evidence="10" id="KW-0238">DNA-binding</keyword>
<dbReference type="PANTHER" id="PTHR30313">
    <property type="entry name" value="DNA PRIMASE"/>
    <property type="match status" value="1"/>
</dbReference>
<organism evidence="13">
    <name type="scientific">marine sediment metagenome</name>
    <dbReference type="NCBI Taxonomy" id="412755"/>
    <lineage>
        <taxon>unclassified sequences</taxon>
        <taxon>metagenomes</taxon>
        <taxon>ecological metagenomes</taxon>
    </lineage>
</organism>
<keyword evidence="11" id="KW-0804">Transcription</keyword>
<dbReference type="InterPro" id="IPR037068">
    <property type="entry name" value="DNA_primase_core_N_sf"/>
</dbReference>
<dbReference type="GO" id="GO:0003899">
    <property type="term" value="F:DNA-directed RNA polymerase activity"/>
    <property type="evidence" value="ECO:0007669"/>
    <property type="project" value="InterPro"/>
</dbReference>
<dbReference type="InterPro" id="IPR008984">
    <property type="entry name" value="SMAD_FHA_dom_sf"/>
</dbReference>
<reference evidence="13" key="1">
    <citation type="journal article" date="2015" name="Nature">
        <title>Complex archaea that bridge the gap between prokaryotes and eukaryotes.</title>
        <authorList>
            <person name="Spang A."/>
            <person name="Saw J.H."/>
            <person name="Jorgensen S.L."/>
            <person name="Zaremba-Niedzwiedzka K."/>
            <person name="Martijn J."/>
            <person name="Lind A.E."/>
            <person name="van Eijk R."/>
            <person name="Schleper C."/>
            <person name="Guy L."/>
            <person name="Ettema T.J."/>
        </authorList>
    </citation>
    <scope>NUCLEOTIDE SEQUENCE</scope>
</reference>
<evidence type="ECO:0000256" key="9">
    <source>
        <dbReference type="ARBA" id="ARBA00022842"/>
    </source>
</evidence>
<dbReference type="PROSITE" id="PS50006">
    <property type="entry name" value="FHA_DOMAIN"/>
    <property type="match status" value="1"/>
</dbReference>
<evidence type="ECO:0000256" key="8">
    <source>
        <dbReference type="ARBA" id="ARBA00022833"/>
    </source>
</evidence>
<evidence type="ECO:0000256" key="5">
    <source>
        <dbReference type="ARBA" id="ARBA00022705"/>
    </source>
</evidence>
<feature type="non-terminal residue" evidence="13">
    <location>
        <position position="1"/>
    </location>
</feature>
<evidence type="ECO:0000313" key="13">
    <source>
        <dbReference type="EMBL" id="KKK60786.1"/>
    </source>
</evidence>
<keyword evidence="9" id="KW-0460">Magnesium</keyword>
<keyword evidence="8" id="KW-0862">Zinc</keyword>
<feature type="non-terminal residue" evidence="13">
    <location>
        <position position="361"/>
    </location>
</feature>
<keyword evidence="7" id="KW-0863">Zinc-finger</keyword>
<feature type="domain" description="FHA" evidence="12">
    <location>
        <begin position="57"/>
        <end position="108"/>
    </location>
</feature>
<evidence type="ECO:0000256" key="3">
    <source>
        <dbReference type="ARBA" id="ARBA00022679"/>
    </source>
</evidence>
<evidence type="ECO:0000256" key="7">
    <source>
        <dbReference type="ARBA" id="ARBA00022771"/>
    </source>
</evidence>
<dbReference type="EMBL" id="LAZR01062795">
    <property type="protein sequence ID" value="KKK60786.1"/>
    <property type="molecule type" value="Genomic_DNA"/>
</dbReference>
<name>A0A0F8ZLH0_9ZZZZ</name>
<dbReference type="NCBIfam" id="TIGR01391">
    <property type="entry name" value="dnaG"/>
    <property type="match status" value="1"/>
</dbReference>
<keyword evidence="5" id="KW-0235">DNA replication</keyword>
<evidence type="ECO:0000256" key="11">
    <source>
        <dbReference type="ARBA" id="ARBA00023163"/>
    </source>
</evidence>
<evidence type="ECO:0000256" key="10">
    <source>
        <dbReference type="ARBA" id="ARBA00023125"/>
    </source>
</evidence>
<dbReference type="Gene3D" id="3.90.580.10">
    <property type="entry name" value="Zinc finger, CHC2-type domain"/>
    <property type="match status" value="1"/>
</dbReference>
<dbReference type="InterPro" id="IPR002694">
    <property type="entry name" value="Znf_CHC2"/>
</dbReference>
<keyword evidence="3" id="KW-0808">Transferase</keyword>
<dbReference type="Gene3D" id="3.90.980.10">
    <property type="entry name" value="DNA primase, catalytic core, N-terminal domain"/>
    <property type="match status" value="1"/>
</dbReference>
<sequence length="361" mass="40335">IEEKASKKSLEDLDETIFEESEEEMPVPLVIESPFILKVVSGPNAGSEFGMEKSKSYIIGKDSTLADIIFADLSVSGQNTKITIDENNNIFIQDLGSKNGTYVNNKQIKEKTNIIGVIGEYVNLKSSGQNYKGLCPFHSEKTPSFTVSPHKNIFHCFGCGVGGNVFNFLMKFKGISFPDAVKMLGERAGIQVNTSKSDRNFAEKRDVIYQIIQKAASAYVKALFSNLGTKAIEYLKGRNIDTGTIKSFKIGYAPERWDAMLSYLKAEGYSNEKIEEAGLIIKKKSGSGYYDRFRNRIIFPIQDNIGRVIGFGGRDFGNNDPNIPKYINTVENTVFHKGRYLYGFNESEQSIRKEGSLFIVE</sequence>
<evidence type="ECO:0000256" key="6">
    <source>
        <dbReference type="ARBA" id="ARBA00022723"/>
    </source>
</evidence>
<dbReference type="SMART" id="SM00400">
    <property type="entry name" value="ZnF_CHCC"/>
    <property type="match status" value="1"/>
</dbReference>
<dbReference type="GO" id="GO:0006269">
    <property type="term" value="P:DNA replication, synthesis of primer"/>
    <property type="evidence" value="ECO:0007669"/>
    <property type="project" value="InterPro"/>
</dbReference>
<dbReference type="GO" id="GO:0003677">
    <property type="term" value="F:DNA binding"/>
    <property type="evidence" value="ECO:0007669"/>
    <property type="project" value="UniProtKB-KW"/>
</dbReference>
<dbReference type="SUPFAM" id="SSF57783">
    <property type="entry name" value="Zinc beta-ribbon"/>
    <property type="match status" value="1"/>
</dbReference>
<dbReference type="InterPro" id="IPR050219">
    <property type="entry name" value="DnaG_primase"/>
</dbReference>
<dbReference type="FunFam" id="3.90.580.10:FF:000001">
    <property type="entry name" value="DNA primase"/>
    <property type="match status" value="1"/>
</dbReference>
<dbReference type="InterPro" id="IPR000253">
    <property type="entry name" value="FHA_dom"/>
</dbReference>
<comment type="caution">
    <text evidence="13">The sequence shown here is derived from an EMBL/GenBank/DDBJ whole genome shotgun (WGS) entry which is preliminary data.</text>
</comment>
<keyword evidence="2" id="KW-0240">DNA-directed RNA polymerase</keyword>
<protein>
    <recommendedName>
        <fullName evidence="12">FHA domain-containing protein</fullName>
    </recommendedName>
</protein>
<dbReference type="InterPro" id="IPR013264">
    <property type="entry name" value="DNAG_N"/>
</dbReference>
<evidence type="ECO:0000256" key="2">
    <source>
        <dbReference type="ARBA" id="ARBA00022478"/>
    </source>
</evidence>
<evidence type="ECO:0000256" key="4">
    <source>
        <dbReference type="ARBA" id="ARBA00022695"/>
    </source>
</evidence>
<dbReference type="InterPro" id="IPR006295">
    <property type="entry name" value="DNA_primase_DnaG"/>
</dbReference>
<dbReference type="GO" id="GO:0008270">
    <property type="term" value="F:zinc ion binding"/>
    <property type="evidence" value="ECO:0007669"/>
    <property type="project" value="UniProtKB-KW"/>
</dbReference>
<evidence type="ECO:0000259" key="12">
    <source>
        <dbReference type="PROSITE" id="PS50006"/>
    </source>
</evidence>
<dbReference type="PANTHER" id="PTHR30313:SF2">
    <property type="entry name" value="DNA PRIMASE"/>
    <property type="match status" value="1"/>
</dbReference>
<evidence type="ECO:0000256" key="1">
    <source>
        <dbReference type="ARBA" id="ARBA00001947"/>
    </source>
</evidence>
<keyword evidence="4" id="KW-0548">Nucleotidyltransferase</keyword>
<gene>
    <name evidence="13" type="ORF">LCGC14_3020880</name>
</gene>
<dbReference type="GO" id="GO:0005737">
    <property type="term" value="C:cytoplasm"/>
    <property type="evidence" value="ECO:0007669"/>
    <property type="project" value="TreeGrafter"/>
</dbReference>
<dbReference type="AlphaFoldDB" id="A0A0F8ZLH0"/>
<keyword evidence="6" id="KW-0479">Metal-binding</keyword>
<dbReference type="InterPro" id="IPR036977">
    <property type="entry name" value="DNA_primase_Znf_CHC2"/>
</dbReference>
<dbReference type="Pfam" id="PF01807">
    <property type="entry name" value="Zn_ribbon_DnaG"/>
    <property type="match status" value="1"/>
</dbReference>
<accession>A0A0F8ZLH0</accession>